<dbReference type="RefSeq" id="WP_163205038.1">
    <property type="nucleotide sequence ID" value="NZ_JAAGWG010000013.1"/>
</dbReference>
<keyword evidence="1" id="KW-0812">Transmembrane</keyword>
<feature type="transmembrane region" description="Helical" evidence="1">
    <location>
        <begin position="12"/>
        <end position="30"/>
    </location>
</feature>
<comment type="caution">
    <text evidence="4">The sequence shown here is derived from an EMBL/GenBank/DDBJ whole genome shotgun (WGS) entry which is preliminary data.</text>
</comment>
<name>A0A6L9W2P4_9ACTN</name>
<reference evidence="4 5" key="1">
    <citation type="submission" date="2019-12" db="EMBL/GenBank/DDBJ databases">
        <title>the WGS of Blastococcus saxobsidens 67B17.</title>
        <authorList>
            <person name="Jiang Z."/>
        </authorList>
    </citation>
    <scope>NUCLEOTIDE SEQUENCE [LARGE SCALE GENOMIC DNA]</scope>
    <source>
        <strain evidence="4 5">67B17</strain>
    </source>
</reference>
<dbReference type="Pfam" id="PF11887">
    <property type="entry name" value="Mce4_CUP1"/>
    <property type="match status" value="1"/>
</dbReference>
<feature type="domain" description="Mce/MlaD" evidence="2">
    <location>
        <begin position="42"/>
        <end position="123"/>
    </location>
</feature>
<dbReference type="Proteomes" id="UP000479241">
    <property type="component" value="Unassembled WGS sequence"/>
</dbReference>
<evidence type="ECO:0000313" key="5">
    <source>
        <dbReference type="Proteomes" id="UP000479241"/>
    </source>
</evidence>
<keyword evidence="1" id="KW-1133">Transmembrane helix</keyword>
<dbReference type="NCBIfam" id="TIGR00996">
    <property type="entry name" value="Mtu_fam_mce"/>
    <property type="match status" value="1"/>
</dbReference>
<accession>A0A6L9W2P4</accession>
<sequence length="361" mass="38081">MTGQLRGMAGPLVKLVVFALVTVMAAYVLITTITNAGYGEQLTYRAQFTDVAGLVEGDEVRIAGVRVGQVTTIAVAEQSDRNARPVAEVGLEVAADVPLPAGVQATIRYRNLVGQRYVALTEGDGSSGEMLEEDAVIPLAQTTEALDLTTLFGGFQPLLQALSPADVNRVSFEIIQVFQGEGGTVESLLAHVGSLTDSLADKDAVIGSVIDNLTTVMSTVAARDQQLSDLVVSLQQFVTGLAGDREAIFDSLQTIDELAVATSGFLEDVRPPLAADIRAVEDLSRNVADSGDLVEEFLQLAPTKLDLTTRTAINGSWFNFFLCRAGGTVTLPVPGTSTPLNPQGTTIAQEFDFDSQAEGCG</sequence>
<dbReference type="InterPro" id="IPR005693">
    <property type="entry name" value="Mce"/>
</dbReference>
<feature type="domain" description="Mammalian cell entry C-terminal" evidence="3">
    <location>
        <begin position="128"/>
        <end position="284"/>
    </location>
</feature>
<evidence type="ECO:0000313" key="4">
    <source>
        <dbReference type="EMBL" id="NEK86263.1"/>
    </source>
</evidence>
<keyword evidence="1" id="KW-0472">Membrane</keyword>
<organism evidence="4 5">
    <name type="scientific">Blastococcus saxobsidens</name>
    <dbReference type="NCBI Taxonomy" id="138336"/>
    <lineage>
        <taxon>Bacteria</taxon>
        <taxon>Bacillati</taxon>
        <taxon>Actinomycetota</taxon>
        <taxon>Actinomycetes</taxon>
        <taxon>Geodermatophilales</taxon>
        <taxon>Geodermatophilaceae</taxon>
        <taxon>Blastococcus</taxon>
    </lineage>
</organism>
<dbReference type="InterPro" id="IPR003399">
    <property type="entry name" value="Mce/MlaD"/>
</dbReference>
<proteinExistence type="predicted"/>
<dbReference type="GO" id="GO:0005576">
    <property type="term" value="C:extracellular region"/>
    <property type="evidence" value="ECO:0007669"/>
    <property type="project" value="TreeGrafter"/>
</dbReference>
<dbReference type="InterPro" id="IPR052336">
    <property type="entry name" value="MlaD_Phospholipid_Transporter"/>
</dbReference>
<dbReference type="GO" id="GO:0051701">
    <property type="term" value="P:biological process involved in interaction with host"/>
    <property type="evidence" value="ECO:0007669"/>
    <property type="project" value="TreeGrafter"/>
</dbReference>
<evidence type="ECO:0000259" key="2">
    <source>
        <dbReference type="Pfam" id="PF02470"/>
    </source>
</evidence>
<dbReference type="Pfam" id="PF02470">
    <property type="entry name" value="MlaD"/>
    <property type="match status" value="1"/>
</dbReference>
<dbReference type="EMBL" id="JAAGWG010000013">
    <property type="protein sequence ID" value="NEK86263.1"/>
    <property type="molecule type" value="Genomic_DNA"/>
</dbReference>
<gene>
    <name evidence="4" type="ORF">GCU60_10895</name>
</gene>
<dbReference type="AlphaFoldDB" id="A0A6L9W2P4"/>
<dbReference type="PANTHER" id="PTHR33371">
    <property type="entry name" value="INTERMEMBRANE PHOSPHOLIPID TRANSPORT SYSTEM BINDING PROTEIN MLAD-RELATED"/>
    <property type="match status" value="1"/>
</dbReference>
<protein>
    <submittedName>
        <fullName evidence="4">MCE family protein</fullName>
    </submittedName>
</protein>
<dbReference type="InterPro" id="IPR024516">
    <property type="entry name" value="Mce_C"/>
</dbReference>
<evidence type="ECO:0000259" key="3">
    <source>
        <dbReference type="Pfam" id="PF11887"/>
    </source>
</evidence>
<evidence type="ECO:0000256" key="1">
    <source>
        <dbReference type="SAM" id="Phobius"/>
    </source>
</evidence>
<dbReference type="PANTHER" id="PTHR33371:SF17">
    <property type="entry name" value="MCE-FAMILY PROTEIN MCE1B"/>
    <property type="match status" value="1"/>
</dbReference>